<dbReference type="AlphaFoldDB" id="A0A809S9A1"/>
<feature type="transmembrane region" description="Helical" evidence="1">
    <location>
        <begin position="7"/>
        <end position="28"/>
    </location>
</feature>
<name>A0A809S9A1_9PROT</name>
<dbReference type="KEGG" id="ddz:DSYM_08130"/>
<keyword evidence="1" id="KW-1133">Transmembrane helix</keyword>
<gene>
    <name evidence="2" type="ORF">DSYM_08130</name>
</gene>
<proteinExistence type="predicted"/>
<evidence type="ECO:0000313" key="3">
    <source>
        <dbReference type="Proteomes" id="UP000662914"/>
    </source>
</evidence>
<evidence type="ECO:0000256" key="1">
    <source>
        <dbReference type="SAM" id="Phobius"/>
    </source>
</evidence>
<feature type="transmembrane region" description="Helical" evidence="1">
    <location>
        <begin position="40"/>
        <end position="68"/>
    </location>
</feature>
<keyword evidence="1" id="KW-0812">Transmembrane</keyword>
<accession>A0A809S9A1</accession>
<sequence length="74" mass="8097">MSDKIKEIGPVALLGSVTAALYGLLFHFEREILQITGQGGWTFLIPIAIAFVLSYTHGNFTAGFWDLLGIKAKK</sequence>
<protein>
    <submittedName>
        <fullName evidence="2">Uncharacterized protein</fullName>
    </submittedName>
</protein>
<organism evidence="2 3">
    <name type="scientific">Candidatus Desulfobacillus denitrificans</name>
    <dbReference type="NCBI Taxonomy" id="2608985"/>
    <lineage>
        <taxon>Bacteria</taxon>
        <taxon>Pseudomonadati</taxon>
        <taxon>Pseudomonadota</taxon>
        <taxon>Betaproteobacteria</taxon>
        <taxon>Candidatus Desulfobacillus</taxon>
    </lineage>
</organism>
<dbReference type="Proteomes" id="UP000662914">
    <property type="component" value="Chromosome"/>
</dbReference>
<keyword evidence="1" id="KW-0472">Membrane</keyword>
<evidence type="ECO:0000313" key="2">
    <source>
        <dbReference type="EMBL" id="BBO20114.1"/>
    </source>
</evidence>
<dbReference type="EMBL" id="AP021857">
    <property type="protein sequence ID" value="BBO20114.1"/>
    <property type="molecule type" value="Genomic_DNA"/>
</dbReference>
<reference evidence="2" key="1">
    <citation type="journal article" name="DNA Res.">
        <title>The physiological potential of anammox bacteria as revealed by their core genome structure.</title>
        <authorList>
            <person name="Okubo T."/>
            <person name="Toyoda A."/>
            <person name="Fukuhara K."/>
            <person name="Uchiyama I."/>
            <person name="Harigaya Y."/>
            <person name="Kuroiwa M."/>
            <person name="Suzuki T."/>
            <person name="Murakami Y."/>
            <person name="Suwa Y."/>
            <person name="Takami H."/>
        </authorList>
    </citation>
    <scope>NUCLEOTIDE SEQUENCE</scope>
    <source>
        <strain evidence="2">317325-3</strain>
    </source>
</reference>